<evidence type="ECO:0000313" key="3">
    <source>
        <dbReference type="Proteomes" id="UP000183810"/>
    </source>
</evidence>
<feature type="domain" description="Condensation" evidence="1">
    <location>
        <begin position="52"/>
        <end position="346"/>
    </location>
</feature>
<evidence type="ECO:0000313" key="2">
    <source>
        <dbReference type="EMBL" id="APE34353.1"/>
    </source>
</evidence>
<evidence type="ECO:0000259" key="1">
    <source>
        <dbReference type="Pfam" id="PF00668"/>
    </source>
</evidence>
<dbReference type="Gene3D" id="3.30.559.10">
    <property type="entry name" value="Chloramphenicol acetyltransferase-like domain"/>
    <property type="match status" value="1"/>
</dbReference>
<dbReference type="PANTHER" id="PTHR45527:SF1">
    <property type="entry name" value="FATTY ACID SYNTHASE"/>
    <property type="match status" value="1"/>
</dbReference>
<dbReference type="GO" id="GO:0043041">
    <property type="term" value="P:amino acid activation for nonribosomal peptide biosynthetic process"/>
    <property type="evidence" value="ECO:0007669"/>
    <property type="project" value="TreeGrafter"/>
</dbReference>
<dbReference type="InterPro" id="IPR001242">
    <property type="entry name" value="Condensation_dom"/>
</dbReference>
<dbReference type="EMBL" id="CP018082">
    <property type="protein sequence ID" value="APE34353.1"/>
    <property type="molecule type" value="Genomic_DNA"/>
</dbReference>
<dbReference type="KEGG" id="nsl:BOX37_10765"/>
<dbReference type="GO" id="GO:0031177">
    <property type="term" value="F:phosphopantetheine binding"/>
    <property type="evidence" value="ECO:0007669"/>
    <property type="project" value="TreeGrafter"/>
</dbReference>
<dbReference type="InterPro" id="IPR023213">
    <property type="entry name" value="CAT-like_dom_sf"/>
</dbReference>
<proteinExistence type="predicted"/>
<dbReference type="GO" id="GO:0008610">
    <property type="term" value="P:lipid biosynthetic process"/>
    <property type="evidence" value="ECO:0007669"/>
    <property type="project" value="UniProtKB-ARBA"/>
</dbReference>
<name>A0A1J0VQR0_9NOCA</name>
<dbReference type="AlphaFoldDB" id="A0A1J0VQR0"/>
<dbReference type="GO" id="GO:0044550">
    <property type="term" value="P:secondary metabolite biosynthetic process"/>
    <property type="evidence" value="ECO:0007669"/>
    <property type="project" value="TreeGrafter"/>
</dbReference>
<dbReference type="Gene3D" id="3.30.559.30">
    <property type="entry name" value="Nonribosomal peptide synthetase, condensation domain"/>
    <property type="match status" value="1"/>
</dbReference>
<dbReference type="Proteomes" id="UP000183810">
    <property type="component" value="Chromosome"/>
</dbReference>
<sequence length="450" mass="48949">MRVTTVDRYAPEPGTFVHWTVRDDGTSIESPVPPSFNQLVHLVGAESGNTWLAAAFDVDGPLDRAALADAYRALIARHGTLRSSFVPTSTGPRRVLRPASVRLEEQPGTAHRSGAALRETLWRHCNDRCAPFAERAYLLAAIDRPDTATIVCAFDHAHVDAYSIAVVIEDLRLLYHGAEPETLPPVGDFVDYCAQPVEFRDDDPRVDGWREFFGDQGVVPPSFPLDLGLARGQSAPQAVELRRMLSAGETADFESWCRTNDSGLFAGLLTALAHGVRTAGGGDRTRLLFPMHTRNEPRWDTAIGWFTTNAPVAVDASGTITDSVRRTQFAVRTAIEIGAVPLADTLHALGGLNLQRSDIFMVSYIDYRRLPGARARNATHVSNTSTADDVQVWFSRSADGLALRVRYPATARARAVVLPFLNEVEQILHACAARGVLTTTGSSTAPAESV</sequence>
<gene>
    <name evidence="2" type="ORF">BOX37_10765</name>
</gene>
<dbReference type="PANTHER" id="PTHR45527">
    <property type="entry name" value="NONRIBOSOMAL PEPTIDE SYNTHETASE"/>
    <property type="match status" value="1"/>
</dbReference>
<protein>
    <recommendedName>
        <fullName evidence="1">Condensation domain-containing protein</fullName>
    </recommendedName>
</protein>
<dbReference type="RefSeq" id="WP_071927533.1">
    <property type="nucleotide sequence ID" value="NZ_CP018082.1"/>
</dbReference>
<organism evidence="2 3">
    <name type="scientific">Nocardia mangyaensis</name>
    <dbReference type="NCBI Taxonomy" id="2213200"/>
    <lineage>
        <taxon>Bacteria</taxon>
        <taxon>Bacillati</taxon>
        <taxon>Actinomycetota</taxon>
        <taxon>Actinomycetes</taxon>
        <taxon>Mycobacteriales</taxon>
        <taxon>Nocardiaceae</taxon>
        <taxon>Nocardia</taxon>
    </lineage>
</organism>
<reference evidence="2" key="1">
    <citation type="submission" date="2016-11" db="EMBL/GenBank/DDBJ databases">
        <authorList>
            <person name="Jaros S."/>
            <person name="Januszkiewicz K."/>
            <person name="Wedrychowicz H."/>
        </authorList>
    </citation>
    <scope>NUCLEOTIDE SEQUENCE [LARGE SCALE GENOMIC DNA]</scope>
    <source>
        <strain evidence="2">Y48</strain>
    </source>
</reference>
<dbReference type="OrthoDB" id="9789603at2"/>
<dbReference type="GO" id="GO:0003824">
    <property type="term" value="F:catalytic activity"/>
    <property type="evidence" value="ECO:0007669"/>
    <property type="project" value="InterPro"/>
</dbReference>
<dbReference type="SUPFAM" id="SSF52777">
    <property type="entry name" value="CoA-dependent acyltransferases"/>
    <property type="match status" value="2"/>
</dbReference>
<keyword evidence="3" id="KW-1185">Reference proteome</keyword>
<dbReference type="GO" id="GO:0005737">
    <property type="term" value="C:cytoplasm"/>
    <property type="evidence" value="ECO:0007669"/>
    <property type="project" value="TreeGrafter"/>
</dbReference>
<accession>A0A1J0VQR0</accession>
<dbReference type="Pfam" id="PF00668">
    <property type="entry name" value="Condensation"/>
    <property type="match status" value="1"/>
</dbReference>